<reference evidence="1" key="1">
    <citation type="journal article" date="2021" name="mSystems">
        <title>Bacteria and Archaea Synergistically Convert Glycine Betaine to Biogenic Methane in the Formosa Cold Seep of the South China Sea.</title>
        <authorList>
            <person name="Li L."/>
            <person name="Zhang W."/>
            <person name="Zhang S."/>
            <person name="Song L."/>
            <person name="Sun Q."/>
            <person name="Zhang H."/>
            <person name="Xiang H."/>
            <person name="Dong X."/>
        </authorList>
    </citation>
    <scope>NUCLEOTIDE SEQUENCE</scope>
    <source>
        <strain evidence="1">LLY</strain>
    </source>
</reference>
<dbReference type="Gene3D" id="3.90.470.20">
    <property type="entry name" value="4'-phosphopantetheinyl transferase domain"/>
    <property type="match status" value="1"/>
</dbReference>
<dbReference type="GO" id="GO:0008897">
    <property type="term" value="F:holo-[acyl-carrier-protein] synthase activity"/>
    <property type="evidence" value="ECO:0007669"/>
    <property type="project" value="InterPro"/>
</dbReference>
<dbReference type="RefSeq" id="WP_250866864.1">
    <property type="nucleotide sequence ID" value="NZ_JAGSOI010000001.1"/>
</dbReference>
<evidence type="ECO:0000313" key="1">
    <source>
        <dbReference type="EMBL" id="MCM1985490.1"/>
    </source>
</evidence>
<protein>
    <recommendedName>
        <fullName evidence="3">4'-phosphopantetheinyl transferase</fullName>
    </recommendedName>
</protein>
<sequence length="230" mass="26761">MGTNNLKIPSTVSLEHIPHFWEQNEILILIVDLNDYDTLSTDHLDDIEKEHLESLQTEYFKKRYITSRMVLKYILCSLLKERAVYDISMYKDKCGRVHVRDHKEVHICISYTENIVTLAISKIEVGIDVELRKLRSLTNVSKYLHTTLLHADTYANGHDPLMIWTLKEAYCKFSNKSIFSNFNKELDLNNICHSNYIINNKYILAVVTDSDQYTINISRLQKIVCNGNSA</sequence>
<proteinExistence type="predicted"/>
<organism evidence="1 2">
    <name type="scientific">Methanococcoides seepicolus</name>
    <dbReference type="NCBI Taxonomy" id="2828780"/>
    <lineage>
        <taxon>Archaea</taxon>
        <taxon>Methanobacteriati</taxon>
        <taxon>Methanobacteriota</taxon>
        <taxon>Stenosarchaea group</taxon>
        <taxon>Methanomicrobia</taxon>
        <taxon>Methanosarcinales</taxon>
        <taxon>Methanosarcinaceae</taxon>
        <taxon>Methanococcoides</taxon>
    </lineage>
</organism>
<reference evidence="1" key="2">
    <citation type="submission" date="2021-04" db="EMBL/GenBank/DDBJ databases">
        <authorList>
            <person name="Dong X."/>
        </authorList>
    </citation>
    <scope>NUCLEOTIDE SEQUENCE</scope>
    <source>
        <strain evidence="1">LLY</strain>
    </source>
</reference>
<keyword evidence="2" id="KW-1185">Reference proteome</keyword>
<name>A0A9E4ZCJ3_9EURY</name>
<comment type="caution">
    <text evidence="1">The sequence shown here is derived from an EMBL/GenBank/DDBJ whole genome shotgun (WGS) entry which is preliminary data.</text>
</comment>
<dbReference type="EMBL" id="JAGSOI010000001">
    <property type="protein sequence ID" value="MCM1985490.1"/>
    <property type="molecule type" value="Genomic_DNA"/>
</dbReference>
<gene>
    <name evidence="1" type="ORF">KDK67_00415</name>
</gene>
<evidence type="ECO:0000313" key="2">
    <source>
        <dbReference type="Proteomes" id="UP001056766"/>
    </source>
</evidence>
<accession>A0A9E4ZCJ3</accession>
<dbReference type="Proteomes" id="UP001056766">
    <property type="component" value="Unassembled WGS sequence"/>
</dbReference>
<dbReference type="InterPro" id="IPR037143">
    <property type="entry name" value="4-PPantetheinyl_Trfase_dom_sf"/>
</dbReference>
<evidence type="ECO:0008006" key="3">
    <source>
        <dbReference type="Google" id="ProtNLM"/>
    </source>
</evidence>
<dbReference type="AlphaFoldDB" id="A0A9E4ZCJ3"/>
<dbReference type="SUPFAM" id="SSF56214">
    <property type="entry name" value="4'-phosphopantetheinyl transferase"/>
    <property type="match status" value="2"/>
</dbReference>
<dbReference type="GO" id="GO:0000287">
    <property type="term" value="F:magnesium ion binding"/>
    <property type="evidence" value="ECO:0007669"/>
    <property type="project" value="InterPro"/>
</dbReference>